<keyword evidence="4 8" id="KW-1133">Transmembrane helix</keyword>
<comment type="caution">
    <text evidence="9">The sequence shown here is derived from an EMBL/GenBank/DDBJ whole genome shotgun (WGS) entry which is preliminary data.</text>
</comment>
<sequence>MGCQWSKTTENSTQPSSRMSSNSVVTPDLSSYEAACRADPDLQSFDSTLQQRSSRVINTLASGVEVRSLSIDSLREVTDCLLEMNQEVVKVILDCKKDIWKNQELFDLVQDYFENSLMTLDFCTALERCLRRARDSQVIVELALKQFEEEHREGLHSEKSSYSKTLHELRSFKMWGDPFDDEFFSLYQSVHKRQMTMLLKLQAQMSKLKRKLKKLKAWRKVSNVIFGVTFVAVLICSVVAAAIAAPPVVTALAAAAAVPLGSMGKWINSIWKKYEDEIKGHREIVSLMNIGTLIVIKDLESIRVLVDKLKIEIDTLLQNADFAMREEEAVMLAVDEIRNKQGVFMQAIENLSERTARCTRDVTRARTMILHKIIKHPSSSN</sequence>
<evidence type="ECO:0000256" key="1">
    <source>
        <dbReference type="ARBA" id="ARBA00004370"/>
    </source>
</evidence>
<dbReference type="Pfam" id="PF05055">
    <property type="entry name" value="DUF677"/>
    <property type="match status" value="1"/>
</dbReference>
<protein>
    <submittedName>
        <fullName evidence="9">Uncharacterized protein</fullName>
    </submittedName>
</protein>
<dbReference type="PANTHER" id="PTHR31113">
    <property type="entry name" value="UPF0496 PROTEIN 3-RELATED"/>
    <property type="match status" value="1"/>
</dbReference>
<dbReference type="PANTHER" id="PTHR31113:SF3">
    <property type="entry name" value="UPF0496 PROTEIN 1"/>
    <property type="match status" value="1"/>
</dbReference>
<evidence type="ECO:0000256" key="2">
    <source>
        <dbReference type="ARBA" id="ARBA00009074"/>
    </source>
</evidence>
<organism evidence="9 10">
    <name type="scientific">Ilex paraguariensis</name>
    <name type="common">yerba mate</name>
    <dbReference type="NCBI Taxonomy" id="185542"/>
    <lineage>
        <taxon>Eukaryota</taxon>
        <taxon>Viridiplantae</taxon>
        <taxon>Streptophyta</taxon>
        <taxon>Embryophyta</taxon>
        <taxon>Tracheophyta</taxon>
        <taxon>Spermatophyta</taxon>
        <taxon>Magnoliopsida</taxon>
        <taxon>eudicotyledons</taxon>
        <taxon>Gunneridae</taxon>
        <taxon>Pentapetalae</taxon>
        <taxon>asterids</taxon>
        <taxon>campanulids</taxon>
        <taxon>Aquifoliales</taxon>
        <taxon>Aquifoliaceae</taxon>
        <taxon>Ilex</taxon>
    </lineage>
</organism>
<evidence type="ECO:0000313" key="10">
    <source>
        <dbReference type="Proteomes" id="UP001642360"/>
    </source>
</evidence>
<evidence type="ECO:0000256" key="4">
    <source>
        <dbReference type="ARBA" id="ARBA00022989"/>
    </source>
</evidence>
<evidence type="ECO:0000256" key="6">
    <source>
        <dbReference type="SAM" id="Coils"/>
    </source>
</evidence>
<gene>
    <name evidence="9" type="ORF">ILEXP_LOCUS27061</name>
</gene>
<dbReference type="GO" id="GO:0016020">
    <property type="term" value="C:membrane"/>
    <property type="evidence" value="ECO:0007669"/>
    <property type="project" value="UniProtKB-SubCell"/>
</dbReference>
<reference evidence="9 10" key="1">
    <citation type="submission" date="2024-02" db="EMBL/GenBank/DDBJ databases">
        <authorList>
            <person name="Vignale AGUSTIN F."/>
            <person name="Sosa J E."/>
            <person name="Modenutti C."/>
        </authorList>
    </citation>
    <scope>NUCLEOTIDE SEQUENCE [LARGE SCALE GENOMIC DNA]</scope>
</reference>
<dbReference type="InterPro" id="IPR007749">
    <property type="entry name" value="DUF677"/>
</dbReference>
<accession>A0ABC8SMK1</accession>
<keyword evidence="3 8" id="KW-0812">Transmembrane</keyword>
<comment type="similarity">
    <text evidence="2">Belongs to the UPF0496 family.</text>
</comment>
<dbReference type="Proteomes" id="UP001642360">
    <property type="component" value="Unassembled WGS sequence"/>
</dbReference>
<keyword evidence="6" id="KW-0175">Coiled coil</keyword>
<feature type="coiled-coil region" evidence="6">
    <location>
        <begin position="299"/>
        <end position="326"/>
    </location>
</feature>
<comment type="subcellular location">
    <subcellularLocation>
        <location evidence="1">Membrane</location>
    </subcellularLocation>
</comment>
<dbReference type="EMBL" id="CAUOFW020003169">
    <property type="protein sequence ID" value="CAK9158421.1"/>
    <property type="molecule type" value="Genomic_DNA"/>
</dbReference>
<keyword evidence="5 8" id="KW-0472">Membrane</keyword>
<feature type="transmembrane region" description="Helical" evidence="8">
    <location>
        <begin position="249"/>
        <end position="267"/>
    </location>
</feature>
<evidence type="ECO:0000256" key="7">
    <source>
        <dbReference type="SAM" id="MobiDB-lite"/>
    </source>
</evidence>
<feature type="transmembrane region" description="Helical" evidence="8">
    <location>
        <begin position="221"/>
        <end position="243"/>
    </location>
</feature>
<keyword evidence="10" id="KW-1185">Reference proteome</keyword>
<evidence type="ECO:0000256" key="5">
    <source>
        <dbReference type="ARBA" id="ARBA00023136"/>
    </source>
</evidence>
<evidence type="ECO:0000256" key="8">
    <source>
        <dbReference type="SAM" id="Phobius"/>
    </source>
</evidence>
<proteinExistence type="inferred from homology"/>
<feature type="region of interest" description="Disordered" evidence="7">
    <location>
        <begin position="1"/>
        <end position="24"/>
    </location>
</feature>
<dbReference type="AlphaFoldDB" id="A0ABC8SMK1"/>
<name>A0ABC8SMK1_9AQUA</name>
<evidence type="ECO:0000256" key="3">
    <source>
        <dbReference type="ARBA" id="ARBA00022692"/>
    </source>
</evidence>
<evidence type="ECO:0000313" key="9">
    <source>
        <dbReference type="EMBL" id="CAK9158421.1"/>
    </source>
</evidence>